<feature type="domain" description="Hydantoinase A/oxoprolinase" evidence="1">
    <location>
        <begin position="206"/>
        <end position="498"/>
    </location>
</feature>
<dbReference type="Pfam" id="PF05378">
    <property type="entry name" value="Hydant_A_N"/>
    <property type="match status" value="1"/>
</dbReference>
<dbReference type="EMBL" id="JAAMCP010000009">
    <property type="protein sequence ID" value="NTF38153.1"/>
    <property type="molecule type" value="Genomic_DNA"/>
</dbReference>
<name>A0AAE7RAY9_9HYPH</name>
<dbReference type="KEGG" id="arui:G6M88_15880"/>
<dbReference type="InterPro" id="IPR049517">
    <property type="entry name" value="ACX-like_C"/>
</dbReference>
<dbReference type="InterPro" id="IPR045079">
    <property type="entry name" value="Oxoprolinase-like"/>
</dbReference>
<dbReference type="InterPro" id="IPR008040">
    <property type="entry name" value="Hydant_A_N"/>
</dbReference>
<reference evidence="5" key="2">
    <citation type="submission" date="2020-02" db="EMBL/GenBank/DDBJ databases">
        <title>Unexpected conservation and global transmission of agrobacterial virulence plasmids.</title>
        <authorList>
            <person name="Weisberg A.J."/>
            <person name="Davis E.W. II"/>
            <person name="Tabima J.R."/>
            <person name="Belcher M.S."/>
            <person name="Miller M."/>
            <person name="Kuo C.-H."/>
            <person name="Loper J.E."/>
            <person name="Grunwald N.J."/>
            <person name="Putnam M.L."/>
            <person name="Chang J.H."/>
        </authorList>
    </citation>
    <scope>NUCLEOTIDE SEQUENCE</scope>
    <source>
        <strain evidence="5">W2/73</strain>
    </source>
</reference>
<dbReference type="AlphaFoldDB" id="A0AAE7RAY9"/>
<keyword evidence="7" id="KW-1185">Reference proteome</keyword>
<dbReference type="InterPro" id="IPR002821">
    <property type="entry name" value="Hydantoinase_A"/>
</dbReference>
<reference evidence="4 7" key="1">
    <citation type="journal article" date="2020" name="Science">
        <title>Unexpected conservation and global transmission of agrobacterial virulence plasmids.</title>
        <authorList>
            <person name="Weisberg A.J."/>
            <person name="Davis E.W. 2nd"/>
            <person name="Tabima J."/>
            <person name="Belcher M.S."/>
            <person name="Miller M."/>
            <person name="Kuo C.H."/>
            <person name="Loper J.E."/>
            <person name="Grunwald N.J."/>
            <person name="Putnam M.L."/>
            <person name="Chang J.H."/>
        </authorList>
    </citation>
    <scope>NUCLEOTIDE SEQUENCE [LARGE SCALE GENOMIC DNA]</scope>
    <source>
        <strain evidence="4 7">A19/93</strain>
    </source>
</reference>
<evidence type="ECO:0000313" key="4">
    <source>
        <dbReference type="EMBL" id="NTF38153.1"/>
    </source>
</evidence>
<evidence type="ECO:0000259" key="3">
    <source>
        <dbReference type="Pfam" id="PF19278"/>
    </source>
</evidence>
<dbReference type="RefSeq" id="WP_065701342.1">
    <property type="nucleotide sequence ID" value="NZ_CP049207.1"/>
</dbReference>
<dbReference type="EMBL" id="CP049207">
    <property type="protein sequence ID" value="QTG01941.1"/>
    <property type="molecule type" value="Genomic_DNA"/>
</dbReference>
<feature type="domain" description="Acetophenone carboxylase-like C-terminal" evidence="3">
    <location>
        <begin position="512"/>
        <end position="681"/>
    </location>
</feature>
<sequence>MTEKIIRVSTDVGGTFTDLVYFETDPVTKIQTVRTEKSDTTPPDFERGVLNVLEKAQVDIRSVNFFAHGTTVVINALTERKGAKVGLITTQGFRDALEIGRGNRPDFFNLMYRKPTPFVPRHLRLEVPGRMSYRGQETAPLDLTGLDDIIATFRTEGVDAVAICLLHAYANPQHETAVLEALRARWPEISAVASHQITREWREYERTNTTVLSAYVQPKAERYLDKLESGLKESGFQGNLFIMQSNCGVDSVGAVKAVPITMVESGPASGFWGAAELGRIIGEPNVLALDIGGTTAKCSLIENGQVKIKTDYWIERSRKSAGYPIMVPVVDLVEIGNGGGSISWVDDFGKLHVGPQSAGASPGPAAYGRGGTHATTTDANLVLGRINKDYFCGGSMVADIPALDNAMAALADKLGTTAVEAARGIVRIANSNMVNALKLVSVNRGFDPRDFTLVAFGGGGAMHAVALGQELNVRKVVIPRGAAVFSAWGMMMSDLRRDYFVTHLIDETEHQSLSDLLSKTMELARSEFLREGVSADTITMLPLVRCRYQNQEFAVEVPVPAGTIGPDEMARMTADFHDVYEREYTYRLDAGVEIIGLHLIASSEVGKLELVKLPKSGADVSSAIKGRRSVDYATEGAHDATIYDATKLEPGMRFHGPAIIEDPGMTIVVHPGNAVFVDDFGNTHIDIRNEQ</sequence>
<protein>
    <submittedName>
        <fullName evidence="5">Hydantoinase/oxoprolinase family protein</fullName>
    </submittedName>
</protein>
<dbReference type="Proteomes" id="UP000663912">
    <property type="component" value="Chromosome 2"/>
</dbReference>
<dbReference type="PANTHER" id="PTHR11365:SF23">
    <property type="entry name" value="HYPOTHETICAL 5-OXOPROLINASE (EUROFUNG)-RELATED"/>
    <property type="match status" value="1"/>
</dbReference>
<dbReference type="InterPro" id="IPR043129">
    <property type="entry name" value="ATPase_NBD"/>
</dbReference>
<organism evidence="5 6">
    <name type="scientific">Agrobacterium rubi</name>
    <dbReference type="NCBI Taxonomy" id="28099"/>
    <lineage>
        <taxon>Bacteria</taxon>
        <taxon>Pseudomonadati</taxon>
        <taxon>Pseudomonadota</taxon>
        <taxon>Alphaproteobacteria</taxon>
        <taxon>Hyphomicrobiales</taxon>
        <taxon>Rhizobiaceae</taxon>
        <taxon>Rhizobium/Agrobacterium group</taxon>
        <taxon>Agrobacterium</taxon>
    </lineage>
</organism>
<evidence type="ECO:0000259" key="1">
    <source>
        <dbReference type="Pfam" id="PF01968"/>
    </source>
</evidence>
<dbReference type="GO" id="GO:0006749">
    <property type="term" value="P:glutathione metabolic process"/>
    <property type="evidence" value="ECO:0007669"/>
    <property type="project" value="TreeGrafter"/>
</dbReference>
<feature type="domain" description="Hydantoinase/oxoprolinase N-terminal" evidence="2">
    <location>
        <begin position="7"/>
        <end position="184"/>
    </location>
</feature>
<dbReference type="PANTHER" id="PTHR11365">
    <property type="entry name" value="5-OXOPROLINASE RELATED"/>
    <property type="match status" value="1"/>
</dbReference>
<dbReference type="Pfam" id="PF01968">
    <property type="entry name" value="Hydantoinase_A"/>
    <property type="match status" value="1"/>
</dbReference>
<dbReference type="Pfam" id="PF19278">
    <property type="entry name" value="Hydant_A_C"/>
    <property type="match status" value="1"/>
</dbReference>
<gene>
    <name evidence="4" type="ORF">G6L72_15740</name>
    <name evidence="5" type="ORF">G6M88_15880</name>
</gene>
<evidence type="ECO:0000259" key="2">
    <source>
        <dbReference type="Pfam" id="PF05378"/>
    </source>
</evidence>
<dbReference type="GO" id="GO:0017168">
    <property type="term" value="F:5-oxoprolinase (ATP-hydrolyzing) activity"/>
    <property type="evidence" value="ECO:0007669"/>
    <property type="project" value="TreeGrafter"/>
</dbReference>
<proteinExistence type="predicted"/>
<dbReference type="Proteomes" id="UP000822331">
    <property type="component" value="Unassembled WGS sequence"/>
</dbReference>
<dbReference type="SUPFAM" id="SSF53067">
    <property type="entry name" value="Actin-like ATPase domain"/>
    <property type="match status" value="1"/>
</dbReference>
<evidence type="ECO:0000313" key="7">
    <source>
        <dbReference type="Proteomes" id="UP000822331"/>
    </source>
</evidence>
<evidence type="ECO:0000313" key="5">
    <source>
        <dbReference type="EMBL" id="QTG01941.1"/>
    </source>
</evidence>
<dbReference type="GO" id="GO:0005829">
    <property type="term" value="C:cytosol"/>
    <property type="evidence" value="ECO:0007669"/>
    <property type="project" value="TreeGrafter"/>
</dbReference>
<evidence type="ECO:0000313" key="6">
    <source>
        <dbReference type="Proteomes" id="UP000663912"/>
    </source>
</evidence>
<accession>A0AAE7RAY9</accession>